<evidence type="ECO:0000313" key="3">
    <source>
        <dbReference type="Proteomes" id="UP001378960"/>
    </source>
</evidence>
<dbReference type="SUPFAM" id="SSF56235">
    <property type="entry name" value="N-terminal nucleophile aminohydrolases (Ntn hydrolases)"/>
    <property type="match status" value="1"/>
</dbReference>
<feature type="region of interest" description="Disordered" evidence="1">
    <location>
        <begin position="579"/>
        <end position="598"/>
    </location>
</feature>
<dbReference type="PANTHER" id="PTHR43881:SF1">
    <property type="entry name" value="GAMMA-GLUTAMYLTRANSPEPTIDASE (AFU_ORTHOLOGUE AFUA_4G13580)"/>
    <property type="match status" value="1"/>
</dbReference>
<dbReference type="EMBL" id="BTGB01000002">
    <property type="protein sequence ID" value="GMM45458.1"/>
    <property type="molecule type" value="Genomic_DNA"/>
</dbReference>
<evidence type="ECO:0000313" key="2">
    <source>
        <dbReference type="EMBL" id="GMM45458.1"/>
    </source>
</evidence>
<dbReference type="PANTHER" id="PTHR43881">
    <property type="entry name" value="GAMMA-GLUTAMYLTRANSPEPTIDASE (AFU_ORTHOLOGUE AFUA_4G13580)"/>
    <property type="match status" value="1"/>
</dbReference>
<dbReference type="Gene3D" id="3.60.20.40">
    <property type="match status" value="1"/>
</dbReference>
<organism evidence="2 3">
    <name type="scientific">Pichia kluyveri</name>
    <name type="common">Yeast</name>
    <dbReference type="NCBI Taxonomy" id="36015"/>
    <lineage>
        <taxon>Eukaryota</taxon>
        <taxon>Fungi</taxon>
        <taxon>Dikarya</taxon>
        <taxon>Ascomycota</taxon>
        <taxon>Saccharomycotina</taxon>
        <taxon>Pichiomycetes</taxon>
        <taxon>Pichiales</taxon>
        <taxon>Pichiaceae</taxon>
        <taxon>Pichia</taxon>
    </lineage>
</organism>
<proteinExistence type="predicted"/>
<dbReference type="InterPro" id="IPR052896">
    <property type="entry name" value="GGT-like_enzyme"/>
</dbReference>
<dbReference type="PRINTS" id="PR01210">
    <property type="entry name" value="GGTRANSPTASE"/>
</dbReference>
<evidence type="ECO:0008006" key="4">
    <source>
        <dbReference type="Google" id="ProtNLM"/>
    </source>
</evidence>
<name>A0AAV5R2N2_PICKL</name>
<keyword evidence="3" id="KW-1185">Reference proteome</keyword>
<dbReference type="InterPro" id="IPR029055">
    <property type="entry name" value="Ntn_hydrolases_N"/>
</dbReference>
<sequence length="598" mass="66290">MDLPYNSRRSTVYSTKGMVSSTQPLANAAGIKILEKGGNSVDASVAISACLTVLEPASTGIGGDCFALFYKESDKKVYGMNGTGRSAKNLNIEYLKENHPDHILPNFRFKKDSVFKVNVPGAIAGWYDSVEKWGSGNVSFAEILQPAIDLCENGYVVSGISAHLWENSESKLLKENDNDSDDIKNFLPNDNNSKAPREGQFMKNIDFANTLKTIALLGKDGFYKGEVANSIVEEMKKRGHVLTLDDLSNHKTTFVEPISYEFLNHKLWEIPPNGSGIIALMTLGLIKQLENDKTIQLSQLNHNSAEYLHLIIECLKISFKESEEYVNDYDHHKEKTGIDQNNLISKVLSDEYLLLRSKEFQNDKVIENNKLVIPNPMFKSDTVYFTVTDSEGNACSFINSLYEGFGSGIIVPKRGFVLQNRGGNFSLNPTSKNCLEGGKRSYHTIIPGMITTGTEGERNNEEHLYASYGIMGGYNQPQAHVQVYLNMIYFGMNPQQALDSPRICLSGHPEYEHTDKGNGSDGPVSNDFTLVGIEEGIDDEVVKKLEKLGHKVKVMKGKDRQMMGRGQIIRLESQRGDDHLVYAGGSDPRGDGATVPLL</sequence>
<accession>A0AAV5R2N2</accession>
<dbReference type="InterPro" id="IPR043138">
    <property type="entry name" value="GGT_lsub"/>
</dbReference>
<gene>
    <name evidence="2" type="ORF">DAPK24_020330</name>
</gene>
<comment type="caution">
    <text evidence="2">The sequence shown here is derived from an EMBL/GenBank/DDBJ whole genome shotgun (WGS) entry which is preliminary data.</text>
</comment>
<dbReference type="Gene3D" id="1.10.246.130">
    <property type="match status" value="1"/>
</dbReference>
<dbReference type="Proteomes" id="UP001378960">
    <property type="component" value="Unassembled WGS sequence"/>
</dbReference>
<dbReference type="InterPro" id="IPR043137">
    <property type="entry name" value="GGT_ssub_C"/>
</dbReference>
<dbReference type="Pfam" id="PF01019">
    <property type="entry name" value="G_glu_transpept"/>
    <property type="match status" value="1"/>
</dbReference>
<reference evidence="2 3" key="1">
    <citation type="journal article" date="2023" name="Elife">
        <title>Identification of key yeast species and microbe-microbe interactions impacting larval growth of Drosophila in the wild.</title>
        <authorList>
            <person name="Mure A."/>
            <person name="Sugiura Y."/>
            <person name="Maeda R."/>
            <person name="Honda K."/>
            <person name="Sakurai N."/>
            <person name="Takahashi Y."/>
            <person name="Watada M."/>
            <person name="Katoh T."/>
            <person name="Gotoh A."/>
            <person name="Gotoh Y."/>
            <person name="Taniguchi I."/>
            <person name="Nakamura K."/>
            <person name="Hayashi T."/>
            <person name="Katayama T."/>
            <person name="Uemura T."/>
            <person name="Hattori Y."/>
        </authorList>
    </citation>
    <scope>NUCLEOTIDE SEQUENCE [LARGE SCALE GENOMIC DNA]</scope>
    <source>
        <strain evidence="2 3">PK-24</strain>
    </source>
</reference>
<dbReference type="AlphaFoldDB" id="A0AAV5R2N2"/>
<evidence type="ECO:0000256" key="1">
    <source>
        <dbReference type="SAM" id="MobiDB-lite"/>
    </source>
</evidence>
<protein>
    <recommendedName>
        <fullName evidence="4">Gamma-glutamyltransferase</fullName>
    </recommendedName>
</protein>